<evidence type="ECO:0000256" key="1">
    <source>
        <dbReference type="ARBA" id="ARBA00010613"/>
    </source>
</evidence>
<accession>A0A1N6W4Y1</accession>
<dbReference type="InterPro" id="IPR036526">
    <property type="entry name" value="C-N_Hydrolase_sf"/>
</dbReference>
<dbReference type="PANTHER" id="PTHR47799">
    <property type="entry name" value="OMEGA-AMIDASE YAFV"/>
    <property type="match status" value="1"/>
</dbReference>
<dbReference type="PROSITE" id="PS50263">
    <property type="entry name" value="CN_HYDROLASE"/>
    <property type="match status" value="1"/>
</dbReference>
<evidence type="ECO:0000313" key="8">
    <source>
        <dbReference type="Proteomes" id="UP000241788"/>
    </source>
</evidence>
<dbReference type="Gene3D" id="3.60.110.10">
    <property type="entry name" value="Carbon-nitrogen hydrolase"/>
    <property type="match status" value="1"/>
</dbReference>
<gene>
    <name evidence="7" type="ORF">SAMN05421546_1963</name>
</gene>
<keyword evidence="8" id="KW-1185">Reference proteome</keyword>
<proteinExistence type="inferred from homology"/>
<evidence type="ECO:0000313" key="7">
    <source>
        <dbReference type="EMBL" id="SIQ84996.1"/>
    </source>
</evidence>
<keyword evidence="2 7" id="KW-0378">Hydrolase</keyword>
<dbReference type="SUPFAM" id="SSF56317">
    <property type="entry name" value="Carbon-nitrogen hydrolase"/>
    <property type="match status" value="1"/>
</dbReference>
<dbReference type="NCBIfam" id="NF007757">
    <property type="entry name" value="PRK10438.1"/>
    <property type="match status" value="1"/>
</dbReference>
<dbReference type="FunFam" id="3.60.110.10:FF:000004">
    <property type="entry name" value="Carbon-nitrogen hydrolase"/>
    <property type="match status" value="1"/>
</dbReference>
<dbReference type="EC" id="3.5.1.3" evidence="3"/>
<dbReference type="EMBL" id="FTLW01000004">
    <property type="protein sequence ID" value="SIQ84996.1"/>
    <property type="molecule type" value="Genomic_DNA"/>
</dbReference>
<name>A0A1N6W4Y1_9GAMM</name>
<dbReference type="RefSeq" id="WP_076587685.1">
    <property type="nucleotide sequence ID" value="NZ_FTLW01000004.1"/>
</dbReference>
<feature type="domain" description="CN hydrolase" evidence="6">
    <location>
        <begin position="7"/>
        <end position="246"/>
    </location>
</feature>
<dbReference type="Proteomes" id="UP000241788">
    <property type="component" value="Unassembled WGS sequence"/>
</dbReference>
<reference evidence="8" key="1">
    <citation type="submission" date="2017-01" db="EMBL/GenBank/DDBJ databases">
        <authorList>
            <person name="Varghese N."/>
            <person name="Submissions S."/>
        </authorList>
    </citation>
    <scope>NUCLEOTIDE SEQUENCE [LARGE SCALE GENOMIC DNA]</scope>
    <source>
        <strain evidence="8">UM1</strain>
    </source>
</reference>
<comment type="catalytic activity">
    <reaction evidence="4">
        <text>a monoamide of a dicarboxylate + H2O = a dicarboxylate + NH4(+)</text>
        <dbReference type="Rhea" id="RHEA:11716"/>
        <dbReference type="ChEBI" id="CHEBI:15377"/>
        <dbReference type="ChEBI" id="CHEBI:28938"/>
        <dbReference type="ChEBI" id="CHEBI:28965"/>
        <dbReference type="ChEBI" id="CHEBI:77450"/>
        <dbReference type="EC" id="3.5.1.3"/>
    </reaction>
</comment>
<dbReference type="GO" id="GO:0106008">
    <property type="term" value="F:2-oxoglutaramate amidase activity"/>
    <property type="evidence" value="ECO:0007669"/>
    <property type="project" value="TreeGrafter"/>
</dbReference>
<dbReference type="AlphaFoldDB" id="A0A1N6W4Y1"/>
<dbReference type="InterPro" id="IPR003010">
    <property type="entry name" value="C-N_Hydrolase"/>
</dbReference>
<evidence type="ECO:0000256" key="2">
    <source>
        <dbReference type="ARBA" id="ARBA00022801"/>
    </source>
</evidence>
<evidence type="ECO:0000259" key="6">
    <source>
        <dbReference type="PROSITE" id="PS50263"/>
    </source>
</evidence>
<dbReference type="STRING" id="1604334.SAMN05421546_1963"/>
<dbReference type="PANTHER" id="PTHR47799:SF1">
    <property type="entry name" value="OMEGA-AMIDASE YAFV"/>
    <property type="match status" value="1"/>
</dbReference>
<sequence>MTSQQDLRVSLVQGDTRWHDPAGNRAYYGEKISHLRGLTDLVILPETFTSGFSNDAIDSAEDMQGPTVAWMREQAAKLDAAICGSVQLRVGKDVFNRMMFVTPGGDVQHYDKRHLFTFAKEHERYAAGNERLTVEWRGWRICPLVCYDLRFPVFARNRFDVERKDGPDYDLLIFVANWPAVRAYPWKTLLRARAIENLAYVAGVNRVGRDGNDIDYAGDSAVIDFLGQPVSEDGHGEMVATTTLQWDELQKHRERFPAMHDGDAFELIER</sequence>
<evidence type="ECO:0000256" key="4">
    <source>
        <dbReference type="ARBA" id="ARBA00052904"/>
    </source>
</evidence>
<evidence type="ECO:0000256" key="5">
    <source>
        <dbReference type="ARBA" id="ARBA00072139"/>
    </source>
</evidence>
<dbReference type="CDD" id="cd07575">
    <property type="entry name" value="Xc-1258_like"/>
    <property type="match status" value="1"/>
</dbReference>
<organism evidence="7 8">
    <name type="scientific">Solilutibacter tolerans</name>
    <dbReference type="NCBI Taxonomy" id="1604334"/>
    <lineage>
        <taxon>Bacteria</taxon>
        <taxon>Pseudomonadati</taxon>
        <taxon>Pseudomonadota</taxon>
        <taxon>Gammaproteobacteria</taxon>
        <taxon>Lysobacterales</taxon>
        <taxon>Lysobacteraceae</taxon>
        <taxon>Solilutibacter</taxon>
    </lineage>
</organism>
<evidence type="ECO:0000256" key="3">
    <source>
        <dbReference type="ARBA" id="ARBA00039118"/>
    </source>
</evidence>
<comment type="similarity">
    <text evidence="1">Belongs to the carbon-nitrogen hydrolase superfamily. NIT1/NIT2 family.</text>
</comment>
<dbReference type="OrthoDB" id="9811121at2"/>
<dbReference type="Pfam" id="PF00795">
    <property type="entry name" value="CN_hydrolase"/>
    <property type="match status" value="1"/>
</dbReference>
<protein>
    <recommendedName>
        <fullName evidence="5">Omega-amidase YafV</fullName>
        <ecNumber evidence="3">3.5.1.3</ecNumber>
    </recommendedName>
</protein>
<dbReference type="InterPro" id="IPR052737">
    <property type="entry name" value="Omega-amidase_YafV"/>
</dbReference>
<dbReference type="GO" id="GO:0050152">
    <property type="term" value="F:omega-amidase activity"/>
    <property type="evidence" value="ECO:0007669"/>
    <property type="project" value="UniProtKB-EC"/>
</dbReference>